<keyword evidence="1" id="KW-1133">Transmembrane helix</keyword>
<proteinExistence type="predicted"/>
<organism evidence="3 4">
    <name type="scientific">Hevea brasiliensis</name>
    <name type="common">Para rubber tree</name>
    <name type="synonym">Siphonia brasiliensis</name>
    <dbReference type="NCBI Taxonomy" id="3981"/>
    <lineage>
        <taxon>Eukaryota</taxon>
        <taxon>Viridiplantae</taxon>
        <taxon>Streptophyta</taxon>
        <taxon>Embryophyta</taxon>
        <taxon>Tracheophyta</taxon>
        <taxon>Spermatophyta</taxon>
        <taxon>Magnoliopsida</taxon>
        <taxon>eudicotyledons</taxon>
        <taxon>Gunneridae</taxon>
        <taxon>Pentapetalae</taxon>
        <taxon>rosids</taxon>
        <taxon>fabids</taxon>
        <taxon>Malpighiales</taxon>
        <taxon>Euphorbiaceae</taxon>
        <taxon>Crotonoideae</taxon>
        <taxon>Micrandreae</taxon>
        <taxon>Hevea</taxon>
    </lineage>
</organism>
<dbReference type="InterPro" id="IPR046959">
    <property type="entry name" value="PRK1-6/SRF4-like"/>
</dbReference>
<dbReference type="EMBL" id="JARPOI010000018">
    <property type="protein sequence ID" value="KAJ9135590.1"/>
    <property type="molecule type" value="Genomic_DNA"/>
</dbReference>
<keyword evidence="4" id="KW-1185">Reference proteome</keyword>
<dbReference type="InterPro" id="IPR011009">
    <property type="entry name" value="Kinase-like_dom_sf"/>
</dbReference>
<reference evidence="3 4" key="1">
    <citation type="journal article" date="2023" name="Plant Biotechnol. J.">
        <title>Chromosome-level wild Hevea brasiliensis genome provides new tools for genomic-assisted breeding and valuable loci to elevate rubber yield.</title>
        <authorList>
            <person name="Cheng H."/>
            <person name="Song X."/>
            <person name="Hu Y."/>
            <person name="Wu T."/>
            <person name="Yang Q."/>
            <person name="An Z."/>
            <person name="Feng S."/>
            <person name="Deng Z."/>
            <person name="Wu W."/>
            <person name="Zeng X."/>
            <person name="Tu M."/>
            <person name="Wang X."/>
            <person name="Huang H."/>
        </authorList>
    </citation>
    <scope>NUCLEOTIDE SEQUENCE [LARGE SCALE GENOMIC DNA]</scope>
    <source>
        <strain evidence="3">MT/VB/25A 57/8</strain>
    </source>
</reference>
<keyword evidence="1" id="KW-0812">Transmembrane</keyword>
<comment type="caution">
    <text evidence="3">The sequence shown here is derived from an EMBL/GenBank/DDBJ whole genome shotgun (WGS) entry which is preliminary data.</text>
</comment>
<dbReference type="PANTHER" id="PTHR48007:SF23">
    <property type="entry name" value="PROTEIN KINASE DOMAIN-CONTAINING PROTEIN"/>
    <property type="match status" value="1"/>
</dbReference>
<dbReference type="Gene3D" id="1.10.510.10">
    <property type="entry name" value="Transferase(Phosphotransferase) domain 1"/>
    <property type="match status" value="1"/>
</dbReference>
<evidence type="ECO:0000313" key="4">
    <source>
        <dbReference type="Proteomes" id="UP001174677"/>
    </source>
</evidence>
<feature type="domain" description="Protein kinase" evidence="2">
    <location>
        <begin position="79"/>
        <end position="348"/>
    </location>
</feature>
<dbReference type="InterPro" id="IPR000719">
    <property type="entry name" value="Prot_kinase_dom"/>
</dbReference>
<dbReference type="PANTHER" id="PTHR48007">
    <property type="entry name" value="LEUCINE-RICH REPEAT RECEPTOR-LIKE PROTEIN KINASE PXC1"/>
    <property type="match status" value="1"/>
</dbReference>
<evidence type="ECO:0000256" key="1">
    <source>
        <dbReference type="SAM" id="Phobius"/>
    </source>
</evidence>
<dbReference type="Pfam" id="PF07714">
    <property type="entry name" value="PK_Tyr_Ser-Thr"/>
    <property type="match status" value="1"/>
</dbReference>
<dbReference type="PROSITE" id="PS50011">
    <property type="entry name" value="PROTEIN_KINASE_DOM"/>
    <property type="match status" value="1"/>
</dbReference>
<gene>
    <name evidence="3" type="ORF">P3X46_032756</name>
</gene>
<name>A0ABQ9KH18_HEVBR</name>
<keyword evidence="1" id="KW-0472">Membrane</keyword>
<protein>
    <recommendedName>
        <fullName evidence="2">Protein kinase domain-containing protein</fullName>
    </recommendedName>
</protein>
<accession>A0ABQ9KH18</accession>
<evidence type="ECO:0000313" key="3">
    <source>
        <dbReference type="EMBL" id="KAJ9135590.1"/>
    </source>
</evidence>
<sequence>MNKAACLPRGLFSIFCIIYAAIELIFTRAVKWRTKFSDGKVTNITPGSVPEVKVTLPAKLIFEQDGFAKKYCDGSELAQLPKVMLGEGTMGTLFKLILNCGFIVTARVIRQGLVKPDDIELWINFFGGIRNTWLLPMHLSFWCGGEAFVVYEYLCLGSLEELLHGSEGIRYTPLSWEVRKHIALCAAMAIDFIHNQVTKKGSNLVCGVVKASNILIRTDCSACLSGYETPYLVPPTTIIRRNSGRVAPELISNQNYPKRFTRKSDVYSFGILLLELVTAKRPTVTNLGEYVIEKRKREGLIGICDPKMGEVKESMREMIRIAESCLSQSPKDRPSMDRVVHMLQQMKD</sequence>
<evidence type="ECO:0000259" key="2">
    <source>
        <dbReference type="PROSITE" id="PS50011"/>
    </source>
</evidence>
<dbReference type="SUPFAM" id="SSF56112">
    <property type="entry name" value="Protein kinase-like (PK-like)"/>
    <property type="match status" value="1"/>
</dbReference>
<feature type="transmembrane region" description="Helical" evidence="1">
    <location>
        <begin position="12"/>
        <end position="30"/>
    </location>
</feature>
<dbReference type="Proteomes" id="UP001174677">
    <property type="component" value="Chromosome 18"/>
</dbReference>
<dbReference type="InterPro" id="IPR001245">
    <property type="entry name" value="Ser-Thr/Tyr_kinase_cat_dom"/>
</dbReference>